<dbReference type="PANTHER" id="PTHR33602:SF1">
    <property type="entry name" value="REGULATORY PROTEIN RECX FAMILY PROTEIN"/>
    <property type="match status" value="1"/>
</dbReference>
<evidence type="ECO:0000259" key="8">
    <source>
        <dbReference type="Pfam" id="PF21981"/>
    </source>
</evidence>
<evidence type="ECO:0000256" key="1">
    <source>
        <dbReference type="ARBA" id="ARBA00003529"/>
    </source>
</evidence>
<organism evidence="10 11">
    <name type="scientific">Lacticaseibacillus manihotivorans DSM 13343 = JCM 12514</name>
    <dbReference type="NCBI Taxonomy" id="1423769"/>
    <lineage>
        <taxon>Bacteria</taxon>
        <taxon>Bacillati</taxon>
        <taxon>Bacillota</taxon>
        <taxon>Bacilli</taxon>
        <taxon>Lactobacillales</taxon>
        <taxon>Lactobacillaceae</taxon>
        <taxon>Lacticaseibacillus</taxon>
    </lineage>
</organism>
<dbReference type="RefSeq" id="WP_056963421.1">
    <property type="nucleotide sequence ID" value="NZ_AZEU01000129.1"/>
</dbReference>
<keyword evidence="11" id="KW-1185">Reference proteome</keyword>
<dbReference type="Pfam" id="PF21981">
    <property type="entry name" value="RecX_HTH3"/>
    <property type="match status" value="1"/>
</dbReference>
<dbReference type="GO" id="GO:0006282">
    <property type="term" value="P:regulation of DNA repair"/>
    <property type="evidence" value="ECO:0007669"/>
    <property type="project" value="UniProtKB-UniRule"/>
</dbReference>
<dbReference type="InterPro" id="IPR053926">
    <property type="entry name" value="RecX_HTH_1st"/>
</dbReference>
<comment type="similarity">
    <text evidence="3 6">Belongs to the RecX family.</text>
</comment>
<dbReference type="InterPro" id="IPR053925">
    <property type="entry name" value="RecX_HTH_3rd"/>
</dbReference>
<sequence>MPTITKITPQKRAGRFNLFLDEKFAFGISESTLVKFRLTKGMVLDELALKDVLAAQQQAEANSTALNFLSGQQRTRHEVAEKLKTAEIPADVIQHTLTYLADLHYLDDDQYAQSFINDALALGDKGPGVVSQKLIQRGVSDQVIQASLGEVDPDHWLPAARRAAKKSANQSTREPFFKRQQKIRLALIKKGFSGDVADAMLTELDLQPDEDGEHERLVQDAEKQWRLKRKYEGFDRRNRVKMALFRKGYELDAIDAVLAEFND</sequence>
<evidence type="ECO:0000313" key="10">
    <source>
        <dbReference type="EMBL" id="KRL45348.1"/>
    </source>
</evidence>
<evidence type="ECO:0000313" key="11">
    <source>
        <dbReference type="Proteomes" id="UP000051790"/>
    </source>
</evidence>
<feature type="domain" description="RecX second three-helical" evidence="7">
    <location>
        <begin position="107"/>
        <end position="148"/>
    </location>
</feature>
<evidence type="ECO:0000256" key="2">
    <source>
        <dbReference type="ARBA" id="ARBA00004496"/>
    </source>
</evidence>
<evidence type="ECO:0000256" key="6">
    <source>
        <dbReference type="HAMAP-Rule" id="MF_01114"/>
    </source>
</evidence>
<dbReference type="EMBL" id="AZEU01000129">
    <property type="protein sequence ID" value="KRL45348.1"/>
    <property type="molecule type" value="Genomic_DNA"/>
</dbReference>
<comment type="subcellular location">
    <subcellularLocation>
        <location evidence="2 6">Cytoplasm</location>
    </subcellularLocation>
</comment>
<gene>
    <name evidence="6" type="primary">recX</name>
    <name evidence="10" type="ORF">FD01_GL000728</name>
</gene>
<dbReference type="HAMAP" id="MF_01114">
    <property type="entry name" value="RecX"/>
    <property type="match status" value="1"/>
</dbReference>
<evidence type="ECO:0000256" key="5">
    <source>
        <dbReference type="ARBA" id="ARBA00022490"/>
    </source>
</evidence>
<dbReference type="Proteomes" id="UP000051790">
    <property type="component" value="Unassembled WGS sequence"/>
</dbReference>
<keyword evidence="5 6" id="KW-0963">Cytoplasm</keyword>
<name>A0A0R1QRI9_9LACO</name>
<dbReference type="InterPro" id="IPR053924">
    <property type="entry name" value="RecX_HTH_2nd"/>
</dbReference>
<dbReference type="InterPro" id="IPR003783">
    <property type="entry name" value="Regulatory_RecX"/>
</dbReference>
<comment type="function">
    <text evidence="1 6">Modulates RecA activity.</text>
</comment>
<dbReference type="GO" id="GO:0005737">
    <property type="term" value="C:cytoplasm"/>
    <property type="evidence" value="ECO:0007669"/>
    <property type="project" value="UniProtKB-SubCell"/>
</dbReference>
<dbReference type="Pfam" id="PF02631">
    <property type="entry name" value="RecX_HTH2"/>
    <property type="match status" value="1"/>
</dbReference>
<protein>
    <recommendedName>
        <fullName evidence="4 6">Regulatory protein RecX</fullName>
    </recommendedName>
</protein>
<evidence type="ECO:0000256" key="3">
    <source>
        <dbReference type="ARBA" id="ARBA00009695"/>
    </source>
</evidence>
<dbReference type="NCBIfam" id="NF010733">
    <property type="entry name" value="PRK14135.1"/>
    <property type="match status" value="1"/>
</dbReference>
<dbReference type="OrthoDB" id="5421057at2"/>
<reference evidence="10 11" key="1">
    <citation type="journal article" date="2015" name="Genome Announc.">
        <title>Expanding the biotechnology potential of lactobacilli through comparative genomics of 213 strains and associated genera.</title>
        <authorList>
            <person name="Sun Z."/>
            <person name="Harris H.M."/>
            <person name="McCann A."/>
            <person name="Guo C."/>
            <person name="Argimon S."/>
            <person name="Zhang W."/>
            <person name="Yang X."/>
            <person name="Jeffery I.B."/>
            <person name="Cooney J.C."/>
            <person name="Kagawa T.F."/>
            <person name="Liu W."/>
            <person name="Song Y."/>
            <person name="Salvetti E."/>
            <person name="Wrobel A."/>
            <person name="Rasinkangas P."/>
            <person name="Parkhill J."/>
            <person name="Rea M.C."/>
            <person name="O'Sullivan O."/>
            <person name="Ritari J."/>
            <person name="Douillard F.P."/>
            <person name="Paul Ross R."/>
            <person name="Yang R."/>
            <person name="Briner A.E."/>
            <person name="Felis G.E."/>
            <person name="de Vos W.M."/>
            <person name="Barrangou R."/>
            <person name="Klaenhammer T.R."/>
            <person name="Caufield P.W."/>
            <person name="Cui Y."/>
            <person name="Zhang H."/>
            <person name="O'Toole P.W."/>
        </authorList>
    </citation>
    <scope>NUCLEOTIDE SEQUENCE [LARGE SCALE GENOMIC DNA]</scope>
    <source>
        <strain evidence="10 11">DSM 13343</strain>
    </source>
</reference>
<dbReference type="PATRIC" id="fig|1423769.4.peg.776"/>
<feature type="domain" description="RecX third three-helical" evidence="8">
    <location>
        <begin position="213"/>
        <end position="258"/>
    </location>
</feature>
<accession>A0A0R1QRI9</accession>
<dbReference type="AlphaFoldDB" id="A0A0R1QRI9"/>
<evidence type="ECO:0000259" key="9">
    <source>
        <dbReference type="Pfam" id="PF21982"/>
    </source>
</evidence>
<evidence type="ECO:0000256" key="4">
    <source>
        <dbReference type="ARBA" id="ARBA00018111"/>
    </source>
</evidence>
<dbReference type="Gene3D" id="1.10.10.10">
    <property type="entry name" value="Winged helix-like DNA-binding domain superfamily/Winged helix DNA-binding domain"/>
    <property type="match status" value="4"/>
</dbReference>
<dbReference type="Pfam" id="PF21982">
    <property type="entry name" value="RecX_HTH1"/>
    <property type="match status" value="1"/>
</dbReference>
<feature type="domain" description="RecX first three-helical" evidence="9">
    <location>
        <begin position="64"/>
        <end position="100"/>
    </location>
</feature>
<evidence type="ECO:0000259" key="7">
    <source>
        <dbReference type="Pfam" id="PF02631"/>
    </source>
</evidence>
<proteinExistence type="inferred from homology"/>
<comment type="caution">
    <text evidence="10">The sequence shown here is derived from an EMBL/GenBank/DDBJ whole genome shotgun (WGS) entry which is preliminary data.</text>
</comment>
<dbReference type="InterPro" id="IPR036388">
    <property type="entry name" value="WH-like_DNA-bd_sf"/>
</dbReference>
<dbReference type="PANTHER" id="PTHR33602">
    <property type="entry name" value="REGULATORY PROTEIN RECX FAMILY PROTEIN"/>
    <property type="match status" value="1"/>
</dbReference>